<dbReference type="STRING" id="208439.AJAP_05975"/>
<dbReference type="RefSeq" id="WP_038508885.1">
    <property type="nucleotide sequence ID" value="NZ_CP008953.1"/>
</dbReference>
<dbReference type="HOGENOM" id="CLU_093178_0_0_11"/>
<dbReference type="EMBL" id="CP008953">
    <property type="protein sequence ID" value="AIG74114.1"/>
    <property type="molecule type" value="Genomic_DNA"/>
</dbReference>
<evidence type="ECO:0000313" key="1">
    <source>
        <dbReference type="EMBL" id="AIG74114.1"/>
    </source>
</evidence>
<evidence type="ECO:0000313" key="2">
    <source>
        <dbReference type="Proteomes" id="UP000028492"/>
    </source>
</evidence>
<keyword evidence="2" id="KW-1185">Reference proteome</keyword>
<sequence length="243" mass="25618">MTTSDPGQAAAELATMTYPEAADAKIREYADLIGAHGIIGLLDKLRVFVAGNLEKTLDLAGVFARQSKLKDAAEKVNDAKLSLNAAWHGDAFDQYSMYSGMAVDSLNKGQASVTSLTKTVSTVAITVIDTYKNLLLALGNCAANLAQLSGKFAIVLGSLVVPPLAVLSAKDFVDAINSAFEKFWRDCNTLLAGMITNIGALVGSGLELTAIETTFPKIPDVGTSAEVVGEPRRWRIKPGADPS</sequence>
<accession>A0A075UNK5</accession>
<dbReference type="KEGG" id="aja:AJAP_05975"/>
<protein>
    <submittedName>
        <fullName evidence="1">Uncharacterized protein</fullName>
    </submittedName>
</protein>
<organism evidence="1 2">
    <name type="scientific">Amycolatopsis japonica</name>
    <dbReference type="NCBI Taxonomy" id="208439"/>
    <lineage>
        <taxon>Bacteria</taxon>
        <taxon>Bacillati</taxon>
        <taxon>Actinomycetota</taxon>
        <taxon>Actinomycetes</taxon>
        <taxon>Pseudonocardiales</taxon>
        <taxon>Pseudonocardiaceae</taxon>
        <taxon>Amycolatopsis</taxon>
        <taxon>Amycolatopsis japonica group</taxon>
    </lineage>
</organism>
<reference evidence="1 2" key="1">
    <citation type="journal article" date="2014" name="J. Biotechnol.">
        <title>Complete genome sequence of the actinobacterium Amycolatopsis japonica MG417-CF17(T) (=DSM 44213T) producing (S,S)-N,N'-ethylenediaminedisuccinic acid.</title>
        <authorList>
            <person name="Stegmann E."/>
            <person name="Albersmeier A."/>
            <person name="Spohn M."/>
            <person name="Gert H."/>
            <person name="Weber T."/>
            <person name="Wohlleben W."/>
            <person name="Kalinowski J."/>
            <person name="Ruckert C."/>
        </authorList>
    </citation>
    <scope>NUCLEOTIDE SEQUENCE [LARGE SCALE GENOMIC DNA]</scope>
    <source>
        <strain evidence="2">MG417-CF17 (DSM 44213)</strain>
    </source>
</reference>
<dbReference type="AlphaFoldDB" id="A0A075UNK5"/>
<dbReference type="Proteomes" id="UP000028492">
    <property type="component" value="Chromosome"/>
</dbReference>
<gene>
    <name evidence="1" type="ORF">AJAP_05975</name>
</gene>
<dbReference type="eggNOG" id="ENOG50344SU">
    <property type="taxonomic scope" value="Bacteria"/>
</dbReference>
<proteinExistence type="predicted"/>
<name>A0A075UNK5_9PSEU</name>